<protein>
    <submittedName>
        <fullName evidence="1">Phosphoesterase</fullName>
    </submittedName>
</protein>
<dbReference type="InterPro" id="IPR051673">
    <property type="entry name" value="SSDNA_exonuclease_RecJ"/>
</dbReference>
<dbReference type="Gene3D" id="3.90.1640.30">
    <property type="match status" value="1"/>
</dbReference>
<dbReference type="AlphaFoldDB" id="A0A0J6TC05"/>
<accession>A0A0J6TC05</accession>
<keyword evidence="2" id="KW-1185">Reference proteome</keyword>
<organism evidence="1 2">
    <name type="scientific">Methylobacterium variabile</name>
    <dbReference type="NCBI Taxonomy" id="298794"/>
    <lineage>
        <taxon>Bacteria</taxon>
        <taxon>Pseudomonadati</taxon>
        <taxon>Pseudomonadota</taxon>
        <taxon>Alphaproteobacteria</taxon>
        <taxon>Hyphomicrobiales</taxon>
        <taxon>Methylobacteriaceae</taxon>
        <taxon>Methylobacterium</taxon>
    </lineage>
</organism>
<reference evidence="1 2" key="1">
    <citation type="submission" date="2015-03" db="EMBL/GenBank/DDBJ databases">
        <title>Genome sequencing of Methylobacterium variabile DSM 16961.</title>
        <authorList>
            <person name="Chaudhry V."/>
            <person name="Patil P.B."/>
        </authorList>
    </citation>
    <scope>NUCLEOTIDE SEQUENCE [LARGE SCALE GENOMIC DNA]</scope>
    <source>
        <strain evidence="1 2">DSM 16961</strain>
    </source>
</reference>
<sequence>MTVAGFAETLARFGAGTPVVLCHDDADGLAAGAILARALAGTPHGPARVRVIGRGESAWSDAVRAELAAGPPVSGLLVTDLGVQAEAILSGLPTVIIDHHVPRSEPAPEVATVISGYGSEPTPTSSLLAHRCATALIGEAGADPLVWLAALGAVGDLGERASAAHFPDVMARARRSHTLKALREAVSLVNAPRRASRGDASPALRLLLRASGPGEIASDTSPDGDALRQARAEVKDALEAARKVPPLFSGPVALVRCDSPCQIHALVAQSWTHRLRRQVVIGANAGFRDGFVHFAARSAGVPDLIAFLNERAPPLGPDDQFAQGHRRATGGQITRETWNRFASGLGFGPEAMA</sequence>
<dbReference type="InterPro" id="IPR038763">
    <property type="entry name" value="DHH_sf"/>
</dbReference>
<proteinExistence type="predicted"/>
<evidence type="ECO:0000313" key="2">
    <source>
        <dbReference type="Proteomes" id="UP000035955"/>
    </source>
</evidence>
<evidence type="ECO:0000313" key="1">
    <source>
        <dbReference type="EMBL" id="KMO43143.1"/>
    </source>
</evidence>
<dbReference type="PANTHER" id="PTHR30255">
    <property type="entry name" value="SINGLE-STRANDED-DNA-SPECIFIC EXONUCLEASE RECJ"/>
    <property type="match status" value="1"/>
</dbReference>
<dbReference type="PATRIC" id="fig|298794.3.peg.6585"/>
<dbReference type="SUPFAM" id="SSF64182">
    <property type="entry name" value="DHH phosphoesterases"/>
    <property type="match status" value="1"/>
</dbReference>
<gene>
    <name evidence="1" type="ORF">VQ02_00660</name>
</gene>
<dbReference type="PANTHER" id="PTHR30255:SF2">
    <property type="entry name" value="SINGLE-STRANDED-DNA-SPECIFIC EXONUCLEASE RECJ"/>
    <property type="match status" value="1"/>
</dbReference>
<comment type="caution">
    <text evidence="1">The sequence shown here is derived from an EMBL/GenBank/DDBJ whole genome shotgun (WGS) entry which is preliminary data.</text>
</comment>
<dbReference type="Proteomes" id="UP000035955">
    <property type="component" value="Unassembled WGS sequence"/>
</dbReference>
<dbReference type="RefSeq" id="WP_048442224.1">
    <property type="nucleotide sequence ID" value="NZ_LABY01000006.1"/>
</dbReference>
<dbReference type="EMBL" id="LABY01000006">
    <property type="protein sequence ID" value="KMO43143.1"/>
    <property type="molecule type" value="Genomic_DNA"/>
</dbReference>
<dbReference type="OrthoDB" id="868021at2"/>
<name>A0A0J6TC05_9HYPH</name>